<dbReference type="InParanoid" id="A0A2J7Q2R6"/>
<protein>
    <submittedName>
        <fullName evidence="1">Uncharacterized protein</fullName>
    </submittedName>
</protein>
<gene>
    <name evidence="1" type="ORF">B7P43_G15014</name>
</gene>
<dbReference type="Proteomes" id="UP000235965">
    <property type="component" value="Unassembled WGS sequence"/>
</dbReference>
<evidence type="ECO:0000313" key="2">
    <source>
        <dbReference type="Proteomes" id="UP000235965"/>
    </source>
</evidence>
<accession>A0A2J7Q2R6</accession>
<sequence length="52" mass="5963">MIDTVHAEHEVNLKTELLTILYPGKLRKSETLFLQVLRALCRNASTEHKTIS</sequence>
<dbReference type="AlphaFoldDB" id="A0A2J7Q2R6"/>
<name>A0A2J7Q2R6_9NEOP</name>
<keyword evidence="2" id="KW-1185">Reference proteome</keyword>
<reference evidence="1 2" key="1">
    <citation type="submission" date="2017-12" db="EMBL/GenBank/DDBJ databases">
        <title>Hemimetabolous genomes reveal molecular basis of termite eusociality.</title>
        <authorList>
            <person name="Harrison M.C."/>
            <person name="Jongepier E."/>
            <person name="Robertson H.M."/>
            <person name="Arning N."/>
            <person name="Bitard-Feildel T."/>
            <person name="Chao H."/>
            <person name="Childers C.P."/>
            <person name="Dinh H."/>
            <person name="Doddapaneni H."/>
            <person name="Dugan S."/>
            <person name="Gowin J."/>
            <person name="Greiner C."/>
            <person name="Han Y."/>
            <person name="Hu H."/>
            <person name="Hughes D.S.T."/>
            <person name="Huylmans A.-K."/>
            <person name="Kemena C."/>
            <person name="Kremer L.P.M."/>
            <person name="Lee S.L."/>
            <person name="Lopez-Ezquerra A."/>
            <person name="Mallet L."/>
            <person name="Monroy-Kuhn J.M."/>
            <person name="Moser A."/>
            <person name="Murali S.C."/>
            <person name="Muzny D.M."/>
            <person name="Otani S."/>
            <person name="Piulachs M.-D."/>
            <person name="Poelchau M."/>
            <person name="Qu J."/>
            <person name="Schaub F."/>
            <person name="Wada-Katsumata A."/>
            <person name="Worley K.C."/>
            <person name="Xie Q."/>
            <person name="Ylla G."/>
            <person name="Poulsen M."/>
            <person name="Gibbs R.A."/>
            <person name="Schal C."/>
            <person name="Richards S."/>
            <person name="Belles X."/>
            <person name="Korb J."/>
            <person name="Bornberg-Bauer E."/>
        </authorList>
    </citation>
    <scope>NUCLEOTIDE SEQUENCE [LARGE SCALE GENOMIC DNA]</scope>
    <source>
        <tissue evidence="1">Whole body</tissue>
    </source>
</reference>
<proteinExistence type="predicted"/>
<dbReference type="EMBL" id="NEVH01019081">
    <property type="protein sequence ID" value="PNF22867.1"/>
    <property type="molecule type" value="Genomic_DNA"/>
</dbReference>
<evidence type="ECO:0000313" key="1">
    <source>
        <dbReference type="EMBL" id="PNF22867.1"/>
    </source>
</evidence>
<comment type="caution">
    <text evidence="1">The sequence shown here is derived from an EMBL/GenBank/DDBJ whole genome shotgun (WGS) entry which is preliminary data.</text>
</comment>
<organism evidence="1 2">
    <name type="scientific">Cryptotermes secundus</name>
    <dbReference type="NCBI Taxonomy" id="105785"/>
    <lineage>
        <taxon>Eukaryota</taxon>
        <taxon>Metazoa</taxon>
        <taxon>Ecdysozoa</taxon>
        <taxon>Arthropoda</taxon>
        <taxon>Hexapoda</taxon>
        <taxon>Insecta</taxon>
        <taxon>Pterygota</taxon>
        <taxon>Neoptera</taxon>
        <taxon>Polyneoptera</taxon>
        <taxon>Dictyoptera</taxon>
        <taxon>Blattodea</taxon>
        <taxon>Blattoidea</taxon>
        <taxon>Termitoidae</taxon>
        <taxon>Kalotermitidae</taxon>
        <taxon>Cryptotermitinae</taxon>
        <taxon>Cryptotermes</taxon>
    </lineage>
</organism>